<dbReference type="PANTHER" id="PTHR36981:SF1">
    <property type="entry name" value="P2X PURINORECEPTOR 7 INTRACELLULAR DOMAIN-CONTAINING PROTEIN"/>
    <property type="match status" value="1"/>
</dbReference>
<comment type="caution">
    <text evidence="2">The sequence shown here is derived from an EMBL/GenBank/DDBJ whole genome shotgun (WGS) entry which is preliminary data.</text>
</comment>
<dbReference type="PANTHER" id="PTHR36981">
    <property type="entry name" value="ZGC:195170"/>
    <property type="match status" value="1"/>
</dbReference>
<gene>
    <name evidence="2" type="ORF">AWC38_SpisGene22957</name>
</gene>
<protein>
    <submittedName>
        <fullName evidence="2">Uncharacterized protein</fullName>
    </submittedName>
</protein>
<organism evidence="2 3">
    <name type="scientific">Stylophora pistillata</name>
    <name type="common">Smooth cauliflower coral</name>
    <dbReference type="NCBI Taxonomy" id="50429"/>
    <lineage>
        <taxon>Eukaryota</taxon>
        <taxon>Metazoa</taxon>
        <taxon>Cnidaria</taxon>
        <taxon>Anthozoa</taxon>
        <taxon>Hexacorallia</taxon>
        <taxon>Scleractinia</taxon>
        <taxon>Astrocoeniina</taxon>
        <taxon>Pocilloporidae</taxon>
        <taxon>Stylophora</taxon>
    </lineage>
</organism>
<reference evidence="3" key="1">
    <citation type="journal article" date="2017" name="bioRxiv">
        <title>Comparative analysis of the genomes of Stylophora pistillata and Acropora digitifera provides evidence for extensive differences between species of corals.</title>
        <authorList>
            <person name="Voolstra C.R."/>
            <person name="Li Y."/>
            <person name="Liew Y.J."/>
            <person name="Baumgarten S."/>
            <person name="Zoccola D."/>
            <person name="Flot J.-F."/>
            <person name="Tambutte S."/>
            <person name="Allemand D."/>
            <person name="Aranda M."/>
        </authorList>
    </citation>
    <scope>NUCLEOTIDE SEQUENCE [LARGE SCALE GENOMIC DNA]</scope>
</reference>
<name>A0A2B4R3U3_STYPI</name>
<accession>A0A2B4R3U3</accession>
<keyword evidence="3" id="KW-1185">Reference proteome</keyword>
<evidence type="ECO:0000313" key="3">
    <source>
        <dbReference type="Proteomes" id="UP000225706"/>
    </source>
</evidence>
<dbReference type="Proteomes" id="UP000225706">
    <property type="component" value="Unassembled WGS sequence"/>
</dbReference>
<dbReference type="EMBL" id="LSMT01001101">
    <property type="protein sequence ID" value="PFX13004.1"/>
    <property type="molecule type" value="Genomic_DNA"/>
</dbReference>
<sequence length="98" mass="10953">MSGVQPFHFEPSYDPGEEPVGSDEEMKAEAPMEYSSKIGNAEWCKSLRRTWRLALVHGVLGQKNRRVIPTCVVKAIRNTFPDASDQSSGFKLAEIDLN</sequence>
<proteinExistence type="predicted"/>
<feature type="region of interest" description="Disordered" evidence="1">
    <location>
        <begin position="1"/>
        <end position="32"/>
    </location>
</feature>
<evidence type="ECO:0000313" key="2">
    <source>
        <dbReference type="EMBL" id="PFX13004.1"/>
    </source>
</evidence>
<evidence type="ECO:0000256" key="1">
    <source>
        <dbReference type="SAM" id="MobiDB-lite"/>
    </source>
</evidence>
<dbReference type="AlphaFoldDB" id="A0A2B4R3U3"/>